<accession>A0AAV2CFT8</accession>
<organism evidence="1 2">
    <name type="scientific">Linum trigynum</name>
    <dbReference type="NCBI Taxonomy" id="586398"/>
    <lineage>
        <taxon>Eukaryota</taxon>
        <taxon>Viridiplantae</taxon>
        <taxon>Streptophyta</taxon>
        <taxon>Embryophyta</taxon>
        <taxon>Tracheophyta</taxon>
        <taxon>Spermatophyta</taxon>
        <taxon>Magnoliopsida</taxon>
        <taxon>eudicotyledons</taxon>
        <taxon>Gunneridae</taxon>
        <taxon>Pentapetalae</taxon>
        <taxon>rosids</taxon>
        <taxon>fabids</taxon>
        <taxon>Malpighiales</taxon>
        <taxon>Linaceae</taxon>
        <taxon>Linum</taxon>
    </lineage>
</organism>
<proteinExistence type="predicted"/>
<evidence type="ECO:0000313" key="2">
    <source>
        <dbReference type="Proteomes" id="UP001497516"/>
    </source>
</evidence>
<reference evidence="1 2" key="1">
    <citation type="submission" date="2024-04" db="EMBL/GenBank/DDBJ databases">
        <authorList>
            <person name="Fracassetti M."/>
        </authorList>
    </citation>
    <scope>NUCLEOTIDE SEQUENCE [LARGE SCALE GENOMIC DNA]</scope>
</reference>
<evidence type="ECO:0000313" key="1">
    <source>
        <dbReference type="EMBL" id="CAL1354728.1"/>
    </source>
</evidence>
<dbReference type="AlphaFoldDB" id="A0AAV2CFT8"/>
<name>A0AAV2CFT8_9ROSI</name>
<dbReference type="EMBL" id="OZ034813">
    <property type="protein sequence ID" value="CAL1354728.1"/>
    <property type="molecule type" value="Genomic_DNA"/>
</dbReference>
<gene>
    <name evidence="1" type="ORF">LTRI10_LOCUS2523</name>
</gene>
<keyword evidence="2" id="KW-1185">Reference proteome</keyword>
<protein>
    <submittedName>
        <fullName evidence="1">Uncharacterized protein</fullName>
    </submittedName>
</protein>
<sequence>MLCPFLLYQLHCPSSDHLLSAYGLARIPMPLLQSSLETPPSQLVSSSLRFAFPYNKSMSSFCFYSDVLSPPVGYDCTWWETNGSLLSPTIIPQRNPKSFLAAGRHGTRT</sequence>
<dbReference type="Proteomes" id="UP001497516">
    <property type="component" value="Chromosome 1"/>
</dbReference>